<dbReference type="Pfam" id="PF17657">
    <property type="entry name" value="DNA_pol3_finger"/>
    <property type="match status" value="1"/>
</dbReference>
<name>J0ML04_9ACTO</name>
<feature type="domain" description="DNA polymerase III alpha subunit finger" evidence="12">
    <location>
        <begin position="319"/>
        <end position="470"/>
    </location>
</feature>
<dbReference type="InterPro" id="IPR011708">
    <property type="entry name" value="DNA_pol3_alpha_NTPase_dom"/>
</dbReference>
<dbReference type="InterPro" id="IPR029460">
    <property type="entry name" value="DNAPol_HHH"/>
</dbReference>
<dbReference type="Gene3D" id="1.10.150.870">
    <property type="match status" value="1"/>
</dbReference>
<organism evidence="13 14">
    <name type="scientific">Schaalia georgiae F0490</name>
    <dbReference type="NCBI Taxonomy" id="1125717"/>
    <lineage>
        <taxon>Bacteria</taxon>
        <taxon>Bacillati</taxon>
        <taxon>Actinomycetota</taxon>
        <taxon>Actinomycetes</taxon>
        <taxon>Actinomycetales</taxon>
        <taxon>Actinomycetaceae</taxon>
        <taxon>Schaalia</taxon>
    </lineage>
</organism>
<dbReference type="OrthoDB" id="9803237at2"/>
<evidence type="ECO:0000256" key="1">
    <source>
        <dbReference type="ARBA" id="ARBA00012417"/>
    </source>
</evidence>
<proteinExistence type="predicted"/>
<dbReference type="GO" id="GO:0006281">
    <property type="term" value="P:DNA repair"/>
    <property type="evidence" value="ECO:0007669"/>
    <property type="project" value="UniProtKB-KW"/>
</dbReference>
<dbReference type="EMBL" id="AKFS01000306">
    <property type="protein sequence ID" value="EJF34929.1"/>
    <property type="molecule type" value="Genomic_DNA"/>
</dbReference>
<feature type="domain" description="DNA polymerase helix-hairpin-helix motif" evidence="11">
    <location>
        <begin position="543"/>
        <end position="650"/>
    </location>
</feature>
<dbReference type="GO" id="GO:0003887">
    <property type="term" value="F:DNA-directed DNA polymerase activity"/>
    <property type="evidence" value="ECO:0007669"/>
    <property type="project" value="UniProtKB-KW"/>
</dbReference>
<keyword evidence="14" id="KW-1185">Reference proteome</keyword>
<evidence type="ECO:0000256" key="2">
    <source>
        <dbReference type="ARBA" id="ARBA00022490"/>
    </source>
</evidence>
<dbReference type="EC" id="2.7.7.7" evidence="1"/>
<dbReference type="CDD" id="cd04485">
    <property type="entry name" value="DnaE_OBF"/>
    <property type="match status" value="1"/>
</dbReference>
<gene>
    <name evidence="13" type="ORF">HMPREF1317_2323</name>
</gene>
<accession>J0ML04</accession>
<dbReference type="InterPro" id="IPR040982">
    <property type="entry name" value="DNA_pol3_finger"/>
</dbReference>
<evidence type="ECO:0000313" key="13">
    <source>
        <dbReference type="EMBL" id="EJF34929.1"/>
    </source>
</evidence>
<evidence type="ECO:0000256" key="7">
    <source>
        <dbReference type="ARBA" id="ARBA00022932"/>
    </source>
</evidence>
<feature type="domain" description="Bacterial DNA polymerase III alpha subunit NTPase" evidence="10">
    <location>
        <begin position="49"/>
        <end position="283"/>
    </location>
</feature>
<evidence type="ECO:0000256" key="4">
    <source>
        <dbReference type="ARBA" id="ARBA00022695"/>
    </source>
</evidence>
<dbReference type="Proteomes" id="UP000004578">
    <property type="component" value="Unassembled WGS sequence"/>
</dbReference>
<dbReference type="AlphaFoldDB" id="J0ML04"/>
<dbReference type="PANTHER" id="PTHR32294">
    <property type="entry name" value="DNA POLYMERASE III SUBUNIT ALPHA"/>
    <property type="match status" value="1"/>
</dbReference>
<keyword evidence="5" id="KW-0235">DNA replication</keyword>
<evidence type="ECO:0000256" key="5">
    <source>
        <dbReference type="ARBA" id="ARBA00022705"/>
    </source>
</evidence>
<feature type="non-terminal residue" evidence="13">
    <location>
        <position position="1"/>
    </location>
</feature>
<comment type="caution">
    <text evidence="13">The sequence shown here is derived from an EMBL/GenBank/DDBJ whole genome shotgun (WGS) entry which is preliminary data.</text>
</comment>
<dbReference type="Pfam" id="PF14579">
    <property type="entry name" value="HHH_6"/>
    <property type="match status" value="1"/>
</dbReference>
<evidence type="ECO:0000259" key="11">
    <source>
        <dbReference type="Pfam" id="PF14579"/>
    </source>
</evidence>
<dbReference type="Pfam" id="PF07733">
    <property type="entry name" value="DNA_pol3_alpha"/>
    <property type="match status" value="1"/>
</dbReference>
<keyword evidence="2" id="KW-0963">Cytoplasm</keyword>
<evidence type="ECO:0000259" key="12">
    <source>
        <dbReference type="Pfam" id="PF17657"/>
    </source>
</evidence>
<dbReference type="PANTHER" id="PTHR32294:SF4">
    <property type="entry name" value="ERROR-PRONE DNA POLYMERASE"/>
    <property type="match status" value="1"/>
</dbReference>
<dbReference type="NCBIfam" id="NF004225">
    <property type="entry name" value="PRK05672.1"/>
    <property type="match status" value="1"/>
</dbReference>
<evidence type="ECO:0000256" key="8">
    <source>
        <dbReference type="ARBA" id="ARBA00023204"/>
    </source>
</evidence>
<dbReference type="GO" id="GO:0008408">
    <property type="term" value="F:3'-5' exonuclease activity"/>
    <property type="evidence" value="ECO:0007669"/>
    <property type="project" value="InterPro"/>
</dbReference>
<evidence type="ECO:0000256" key="6">
    <source>
        <dbReference type="ARBA" id="ARBA00022763"/>
    </source>
</evidence>
<dbReference type="GO" id="GO:0006260">
    <property type="term" value="P:DNA replication"/>
    <property type="evidence" value="ECO:0007669"/>
    <property type="project" value="UniProtKB-KW"/>
</dbReference>
<keyword evidence="4" id="KW-0548">Nucleotidyltransferase</keyword>
<keyword evidence="6" id="KW-0227">DNA damage</keyword>
<sequence length="801" mass="85002">EEMALIHADHPGAVAASADIAREAAFDLRLVAPRLPRTRVPDEHTPDSWLARLAHEGARERYGDRGESPEAWRTIDHELEVIASLGFAGYFLIVKEIVDFCSARGILCQGRGSAANSAVCYCLGITAVDAVRHQLLFERFLSSARSGPPDIDIDIESGRREEVIQHVYDTYGRHRAAQVANVITYRPRSAIRDAARALGHSPEQAAAWSRGEAQAPPLVARAAEALAGLPRHMGIHPGGMVLTDQPVSSVCPISWGSMPGRSVLQWDKEDCEDAGLVKFDLLGLGMLSALRLAFDHLAGAGAPEGESWGRRSSPLLGRRGLPIGLHTLPQEDPGVYDLLCAADTVGVFQVESRAQMSALPRLKPRCFYDIVVEVALVRPGPIQGGSVNPFLRRRAGEEEVSYLHPLLEPALAKTLGVPLFQEQLMRIAVDAAGFTPAQADRLRRALGAKRGTERVEGLRPALMEGMGRNGIDAATGAAVVEQLKGFADFGFPESHAFSFAHIVYASAWLKLRAPEHFYAALLASQPMGFYSPSSLVHDARRHGVRVAPPDVNHSRVGAVVEESDEGEGARAAAPVPQAVPLDADPRLAVRIGLGSIAGLGAAAGRTATARGEGPYSSVGDLARRARLGEKDLERLAHAGALASLGVSRREGMWSAGALGAPREPLGADGGWQPALPGIDPAPAPDLPAMDAVEGLRADTESTGLTTGDHPFALVRAHLDPGALPISALHGCDDGAIVSVAGLITHRQRPPTAAGTVFLSLEDESGMVSVTCAAGMWAAHRAAALRARAVEVRGRLERRDGA</sequence>
<evidence type="ECO:0000259" key="10">
    <source>
        <dbReference type="Pfam" id="PF07733"/>
    </source>
</evidence>
<reference evidence="13 14" key="1">
    <citation type="submission" date="2012-05" db="EMBL/GenBank/DDBJ databases">
        <authorList>
            <person name="Harkins D.M."/>
            <person name="Madupu R."/>
            <person name="Durkin A.S."/>
            <person name="Torralba M."/>
            <person name="Methe B."/>
            <person name="Sutton G.G."/>
            <person name="Nelson K.E."/>
        </authorList>
    </citation>
    <scope>NUCLEOTIDE SEQUENCE [LARGE SCALE GENOMIC DNA]</scope>
    <source>
        <strain evidence="13 14">F0490</strain>
    </source>
</reference>
<feature type="non-terminal residue" evidence="13">
    <location>
        <position position="801"/>
    </location>
</feature>
<dbReference type="RefSeq" id="WP_005873042.1">
    <property type="nucleotide sequence ID" value="NZ_AKFS01000306.1"/>
</dbReference>
<evidence type="ECO:0000256" key="3">
    <source>
        <dbReference type="ARBA" id="ARBA00022679"/>
    </source>
</evidence>
<protein>
    <recommendedName>
        <fullName evidence="1">DNA-directed DNA polymerase</fullName>
        <ecNumber evidence="1">2.7.7.7</ecNumber>
    </recommendedName>
</protein>
<dbReference type="InterPro" id="IPR004805">
    <property type="entry name" value="DnaE2/DnaE/PolC"/>
</dbReference>
<keyword evidence="8" id="KW-0234">DNA repair</keyword>
<evidence type="ECO:0000313" key="14">
    <source>
        <dbReference type="Proteomes" id="UP000004578"/>
    </source>
</evidence>
<keyword evidence="7" id="KW-0239">DNA-directed DNA polymerase</keyword>
<evidence type="ECO:0000256" key="9">
    <source>
        <dbReference type="ARBA" id="ARBA00049244"/>
    </source>
</evidence>
<comment type="catalytic activity">
    <reaction evidence="9">
        <text>DNA(n) + a 2'-deoxyribonucleoside 5'-triphosphate = DNA(n+1) + diphosphate</text>
        <dbReference type="Rhea" id="RHEA:22508"/>
        <dbReference type="Rhea" id="RHEA-COMP:17339"/>
        <dbReference type="Rhea" id="RHEA-COMP:17340"/>
        <dbReference type="ChEBI" id="CHEBI:33019"/>
        <dbReference type="ChEBI" id="CHEBI:61560"/>
        <dbReference type="ChEBI" id="CHEBI:173112"/>
        <dbReference type="EC" id="2.7.7.7"/>
    </reaction>
</comment>
<keyword evidence="3" id="KW-0808">Transferase</keyword>